<reference evidence="3 4" key="2">
    <citation type="journal article" date="2012" name="Int. J. Syst. Evol. Microbiol.">
        <title>Magnetococcus marinus gen. nov., sp. nov., a marine, magnetotactic bacterium that represents a novel lineage (Magnetococcaceae fam. nov.; Magnetococcales ord. nov.) at the base of the Alphaproteobacteria.</title>
        <authorList>
            <person name="Bazylinski D.A."/>
            <person name="Williams T.J."/>
            <person name="Lefevre C.T."/>
            <person name="Berg R.J."/>
            <person name="Zhang C.L."/>
            <person name="Bowser S.S."/>
            <person name="Dean A.J."/>
            <person name="Beveridge T.J."/>
        </authorList>
    </citation>
    <scope>NUCLEOTIDE SEQUENCE [LARGE SCALE GENOMIC DNA]</scope>
    <source>
        <strain evidence="4">ATCC BAA-1437 / JCM 17883 / MC-1</strain>
    </source>
</reference>
<dbReference type="HOGENOM" id="CLU_876616_0_0_5"/>
<dbReference type="EMBL" id="CP000471">
    <property type="protein sequence ID" value="ABK44207.1"/>
    <property type="molecule type" value="Genomic_DNA"/>
</dbReference>
<dbReference type="PANTHER" id="PTHR46268">
    <property type="entry name" value="STRESS RESPONSE PROTEIN NHAX"/>
    <property type="match status" value="1"/>
</dbReference>
<dbReference type="CDD" id="cd00293">
    <property type="entry name" value="USP-like"/>
    <property type="match status" value="2"/>
</dbReference>
<organism evidence="3 4">
    <name type="scientific">Magnetococcus marinus (strain ATCC BAA-1437 / JCM 17883 / MC-1)</name>
    <dbReference type="NCBI Taxonomy" id="156889"/>
    <lineage>
        <taxon>Bacteria</taxon>
        <taxon>Pseudomonadati</taxon>
        <taxon>Pseudomonadota</taxon>
        <taxon>Magnetococcia</taxon>
        <taxon>Magnetococcales</taxon>
        <taxon>Magnetococcaceae</taxon>
        <taxon>Magnetococcus</taxon>
    </lineage>
</organism>
<feature type="domain" description="UspA" evidence="2">
    <location>
        <begin position="17"/>
        <end position="56"/>
    </location>
</feature>
<keyword evidence="4" id="KW-1185">Reference proteome</keyword>
<dbReference type="KEGG" id="mgm:Mmc1_1698"/>
<comment type="similarity">
    <text evidence="1">Belongs to the universal stress protein A family.</text>
</comment>
<dbReference type="STRING" id="156889.Mmc1_1698"/>
<dbReference type="Gene3D" id="3.40.50.620">
    <property type="entry name" value="HUPs"/>
    <property type="match status" value="2"/>
</dbReference>
<dbReference type="RefSeq" id="WP_011713355.1">
    <property type="nucleotide sequence ID" value="NC_008576.1"/>
</dbReference>
<dbReference type="Proteomes" id="UP000002586">
    <property type="component" value="Chromosome"/>
</dbReference>
<dbReference type="InterPro" id="IPR006016">
    <property type="entry name" value="UspA"/>
</dbReference>
<protein>
    <submittedName>
        <fullName evidence="3">UspA domain protein</fullName>
    </submittedName>
</protein>
<reference evidence="4" key="1">
    <citation type="journal article" date="2009" name="Appl. Environ. Microbiol.">
        <title>Complete genome sequence of the chemolithoautotrophic marine magnetotactic coccus strain MC-1.</title>
        <authorList>
            <person name="Schubbe S."/>
            <person name="Williams T.J."/>
            <person name="Xie G."/>
            <person name="Kiss H.E."/>
            <person name="Brettin T.S."/>
            <person name="Martinez D."/>
            <person name="Ross C.A."/>
            <person name="Schuler D."/>
            <person name="Cox B.L."/>
            <person name="Nealson K.H."/>
            <person name="Bazylinski D.A."/>
        </authorList>
    </citation>
    <scope>NUCLEOTIDE SEQUENCE [LARGE SCALE GENOMIC DNA]</scope>
    <source>
        <strain evidence="4">ATCC BAA-1437 / JCM 17883 / MC-1</strain>
    </source>
</reference>
<sequence length="320" mass="34543">MTHSLNVIERSGADRFRILVCIDGSDDAYRGLRYAAKLGHGVDSDITLLYVRPIDQGLNSGGLQVRVARDNMLDWGLDLPGMRWLKKGYEILMEMGEMSSDWETSQTTRESHGDPAGENTLSFRHESGKVIHLRLKVAYSIEGGILDEQEEGQYNLIILGASGPRGTMEKVLGPTPVAMKVAIHAKCSVILARGLEEGHGHLICTNGSPRSLDMVRNDAVLASRCNCPVSLLSVCPDEAGRSEAQAGLNLAIEALTELGIEPREVITRVGDPAYEIVAQSEGYSLVVMSATATGALKRFFVGGVAVSVLQHSKGSVMVVR</sequence>
<dbReference type="eggNOG" id="COG0589">
    <property type="taxonomic scope" value="Bacteria"/>
</dbReference>
<proteinExistence type="inferred from homology"/>
<dbReference type="OrthoDB" id="8435462at2"/>
<feature type="domain" description="UspA" evidence="2">
    <location>
        <begin position="202"/>
        <end position="320"/>
    </location>
</feature>
<evidence type="ECO:0000313" key="3">
    <source>
        <dbReference type="EMBL" id="ABK44207.1"/>
    </source>
</evidence>
<evidence type="ECO:0000259" key="2">
    <source>
        <dbReference type="Pfam" id="PF00582"/>
    </source>
</evidence>
<feature type="domain" description="UspA" evidence="2">
    <location>
        <begin position="124"/>
        <end position="193"/>
    </location>
</feature>
<dbReference type="PANTHER" id="PTHR46268:SF6">
    <property type="entry name" value="UNIVERSAL STRESS PROTEIN UP12"/>
    <property type="match status" value="1"/>
</dbReference>
<accession>A0L8B4</accession>
<evidence type="ECO:0000256" key="1">
    <source>
        <dbReference type="ARBA" id="ARBA00008791"/>
    </source>
</evidence>
<dbReference type="AlphaFoldDB" id="A0L8B4"/>
<name>A0L8B4_MAGMM</name>
<evidence type="ECO:0000313" key="4">
    <source>
        <dbReference type="Proteomes" id="UP000002586"/>
    </source>
</evidence>
<gene>
    <name evidence="3" type="ordered locus">Mmc1_1698</name>
</gene>
<dbReference type="InterPro" id="IPR014729">
    <property type="entry name" value="Rossmann-like_a/b/a_fold"/>
</dbReference>
<dbReference type="SUPFAM" id="SSF52402">
    <property type="entry name" value="Adenine nucleotide alpha hydrolases-like"/>
    <property type="match status" value="2"/>
</dbReference>
<dbReference type="Pfam" id="PF00582">
    <property type="entry name" value="Usp"/>
    <property type="match status" value="3"/>
</dbReference>